<evidence type="ECO:0000313" key="1">
    <source>
        <dbReference type="EMBL" id="KAK7357703.1"/>
    </source>
</evidence>
<comment type="caution">
    <text evidence="1">The sequence shown here is derived from an EMBL/GenBank/DDBJ whole genome shotgun (WGS) entry which is preliminary data.</text>
</comment>
<evidence type="ECO:0000313" key="2">
    <source>
        <dbReference type="Proteomes" id="UP001374584"/>
    </source>
</evidence>
<name>A0AAN9MSN9_PHACN</name>
<proteinExistence type="predicted"/>
<dbReference type="EMBL" id="JAYMYR010000006">
    <property type="protein sequence ID" value="KAK7357703.1"/>
    <property type="molecule type" value="Genomic_DNA"/>
</dbReference>
<accession>A0AAN9MSN9</accession>
<gene>
    <name evidence="1" type="ORF">VNO80_16998</name>
</gene>
<dbReference type="Pfam" id="PF14009">
    <property type="entry name" value="PADRE"/>
    <property type="match status" value="1"/>
</dbReference>
<organism evidence="1 2">
    <name type="scientific">Phaseolus coccineus</name>
    <name type="common">Scarlet runner bean</name>
    <name type="synonym">Phaseolus multiflorus</name>
    <dbReference type="NCBI Taxonomy" id="3886"/>
    <lineage>
        <taxon>Eukaryota</taxon>
        <taxon>Viridiplantae</taxon>
        <taxon>Streptophyta</taxon>
        <taxon>Embryophyta</taxon>
        <taxon>Tracheophyta</taxon>
        <taxon>Spermatophyta</taxon>
        <taxon>Magnoliopsida</taxon>
        <taxon>eudicotyledons</taxon>
        <taxon>Gunneridae</taxon>
        <taxon>Pentapetalae</taxon>
        <taxon>rosids</taxon>
        <taxon>fabids</taxon>
        <taxon>Fabales</taxon>
        <taxon>Fabaceae</taxon>
        <taxon>Papilionoideae</taxon>
        <taxon>50 kb inversion clade</taxon>
        <taxon>NPAAA clade</taxon>
        <taxon>indigoferoid/millettioid clade</taxon>
        <taxon>Phaseoleae</taxon>
        <taxon>Phaseolus</taxon>
    </lineage>
</organism>
<dbReference type="Proteomes" id="UP001374584">
    <property type="component" value="Unassembled WGS sequence"/>
</dbReference>
<evidence type="ECO:0008006" key="3">
    <source>
        <dbReference type="Google" id="ProtNLM"/>
    </source>
</evidence>
<dbReference type="PANTHER" id="PTHR33052">
    <property type="entry name" value="DUF4228 DOMAIN PROTEIN-RELATED"/>
    <property type="match status" value="1"/>
</dbReference>
<sequence>MGNYVSCTLAPPLTKNSKATRVIIPTGEVKQFKEIIKAAELMLEHPTYFLVNSRSLHIGRRFSALGADEELEFGNVYIFFPMRRLNSVVTAPDMAVLFLAANSAVKRLSGGKTRVLPHSGGEGHQEEKNSDVEIPRLSLEGVDSGFQYRLNYCRSRKPVLETITEEPARLRWSIIMRTFFVDLGKDDNVSVELSNKGNNISDLERERK</sequence>
<dbReference type="AlphaFoldDB" id="A0AAN9MSN9"/>
<keyword evidence="2" id="KW-1185">Reference proteome</keyword>
<protein>
    <recommendedName>
        <fullName evidence="3">DUF4228 domain protein</fullName>
    </recommendedName>
</protein>
<reference evidence="1 2" key="1">
    <citation type="submission" date="2024-01" db="EMBL/GenBank/DDBJ databases">
        <title>The genomes of 5 underutilized Papilionoideae crops provide insights into root nodulation and disease resistanc.</title>
        <authorList>
            <person name="Jiang F."/>
        </authorList>
    </citation>
    <scope>NUCLEOTIDE SEQUENCE [LARGE SCALE GENOMIC DNA]</scope>
    <source>
        <strain evidence="1">JINMINGXINNONG_FW02</strain>
        <tissue evidence="1">Leaves</tissue>
    </source>
</reference>
<dbReference type="InterPro" id="IPR025322">
    <property type="entry name" value="PADRE_dom"/>
</dbReference>